<accession>A0A077ZCH3</accession>
<dbReference type="InterPro" id="IPR045244">
    <property type="entry name" value="PGM"/>
</dbReference>
<dbReference type="Proteomes" id="UP000030665">
    <property type="component" value="Unassembled WGS sequence"/>
</dbReference>
<dbReference type="GO" id="GO:0005829">
    <property type="term" value="C:cytosol"/>
    <property type="evidence" value="ECO:0007669"/>
    <property type="project" value="TreeGrafter"/>
</dbReference>
<name>A0A077ZCH3_TRITR</name>
<keyword evidence="5" id="KW-1185">Reference proteome</keyword>
<dbReference type="InterPro" id="IPR036900">
    <property type="entry name" value="A-D-PHexomutase_C_sf"/>
</dbReference>
<evidence type="ECO:0000256" key="3">
    <source>
        <dbReference type="ARBA" id="ARBA00023235"/>
    </source>
</evidence>
<dbReference type="Pfam" id="PF24947">
    <property type="entry name" value="PGM1_C_vert_fung"/>
    <property type="match status" value="1"/>
</dbReference>
<evidence type="ECO:0000313" key="5">
    <source>
        <dbReference type="Proteomes" id="UP000030665"/>
    </source>
</evidence>
<proteinExistence type="predicted"/>
<dbReference type="PANTHER" id="PTHR22573:SF2">
    <property type="entry name" value="PHOSPHOGLUCOMUTASE"/>
    <property type="match status" value="1"/>
</dbReference>
<keyword evidence="2" id="KW-0460">Magnesium</keyword>
<reference evidence="4" key="2">
    <citation type="submission" date="2014-03" db="EMBL/GenBank/DDBJ databases">
        <title>The whipworm genome and dual-species transcriptomics of an intimate host-pathogen interaction.</title>
        <authorList>
            <person name="Foth B.J."/>
            <person name="Tsai I.J."/>
            <person name="Reid A.J."/>
            <person name="Bancroft A.J."/>
            <person name="Nichol S."/>
            <person name="Tracey A."/>
            <person name="Holroyd N."/>
            <person name="Cotton J.A."/>
            <person name="Stanley E.J."/>
            <person name="Zarowiecki M."/>
            <person name="Liu J.Z."/>
            <person name="Huckvale T."/>
            <person name="Cooper P.J."/>
            <person name="Grencis R.K."/>
            <person name="Berriman M."/>
        </authorList>
    </citation>
    <scope>NUCLEOTIDE SEQUENCE [LARGE SCALE GENOMIC DNA]</scope>
</reference>
<evidence type="ECO:0000313" key="4">
    <source>
        <dbReference type="EMBL" id="CDW58096.1"/>
    </source>
</evidence>
<feature type="non-terminal residue" evidence="4">
    <location>
        <position position="1"/>
    </location>
</feature>
<dbReference type="GO" id="GO:0005975">
    <property type="term" value="P:carbohydrate metabolic process"/>
    <property type="evidence" value="ECO:0007669"/>
    <property type="project" value="InterPro"/>
</dbReference>
<gene>
    <name evidence="4" type="ORF">TTRE_0000639901</name>
</gene>
<keyword evidence="1" id="KW-0479">Metal-binding</keyword>
<sequence>IILGKRDCFITASDSHAVLADSIDTFSYFKNLSDVKDFAQSLRTAAAVDRQVYHVRYATICHFTSTQEVKPDMLPGAYRWIVPCWFNGCCTDVAFYTGKGMQLSTLGLADTCGQTQDVRIGALLGVTFLSGILSTETISHSGTDLSASFTYDFQNCHAAACHGMISTLEQTITNASFAGRSFTAEKQTFTVFTANSFTYVSLTNDSGLRIFSIDISRLMFRPFSITPPRPQFASMQTTKNVLSKPLIGIAFALSEIKKFVGRIESTVVNRDGHYDFRLEKSNFELFFLNIRHRFAH</sequence>
<protein>
    <submittedName>
        <fullName evidence="4">Uncharacterized protein</fullName>
    </submittedName>
</protein>
<reference evidence="4" key="1">
    <citation type="submission" date="2014-01" db="EMBL/GenBank/DDBJ databases">
        <authorList>
            <person name="Aslett M."/>
        </authorList>
    </citation>
    <scope>NUCLEOTIDE SEQUENCE</scope>
</reference>
<dbReference type="Gene3D" id="3.30.310.50">
    <property type="entry name" value="Alpha-D-phosphohexomutase, C-terminal domain"/>
    <property type="match status" value="1"/>
</dbReference>
<dbReference type="PANTHER" id="PTHR22573">
    <property type="entry name" value="PHOSPHOHEXOMUTASE FAMILY MEMBER"/>
    <property type="match status" value="1"/>
</dbReference>
<dbReference type="AlphaFoldDB" id="A0A077ZCH3"/>
<dbReference type="SUPFAM" id="SSF55957">
    <property type="entry name" value="Phosphoglucomutase, C-terminal domain"/>
    <property type="match status" value="1"/>
</dbReference>
<dbReference type="GO" id="GO:0046872">
    <property type="term" value="F:metal ion binding"/>
    <property type="evidence" value="ECO:0007669"/>
    <property type="project" value="UniProtKB-KW"/>
</dbReference>
<organism evidence="4 5">
    <name type="scientific">Trichuris trichiura</name>
    <name type="common">Whipworm</name>
    <name type="synonym">Trichocephalus trichiurus</name>
    <dbReference type="NCBI Taxonomy" id="36087"/>
    <lineage>
        <taxon>Eukaryota</taxon>
        <taxon>Metazoa</taxon>
        <taxon>Ecdysozoa</taxon>
        <taxon>Nematoda</taxon>
        <taxon>Enoplea</taxon>
        <taxon>Dorylaimia</taxon>
        <taxon>Trichinellida</taxon>
        <taxon>Trichuridae</taxon>
        <taxon>Trichuris</taxon>
    </lineage>
</organism>
<keyword evidence="3" id="KW-0413">Isomerase</keyword>
<dbReference type="EMBL" id="HG806263">
    <property type="protein sequence ID" value="CDW58096.1"/>
    <property type="molecule type" value="Genomic_DNA"/>
</dbReference>
<dbReference type="GO" id="GO:0004614">
    <property type="term" value="F:phosphoglucomutase activity"/>
    <property type="evidence" value="ECO:0007669"/>
    <property type="project" value="InterPro"/>
</dbReference>
<dbReference type="STRING" id="36087.A0A077ZCH3"/>
<evidence type="ECO:0000256" key="1">
    <source>
        <dbReference type="ARBA" id="ARBA00022723"/>
    </source>
</evidence>
<evidence type="ECO:0000256" key="2">
    <source>
        <dbReference type="ARBA" id="ARBA00022842"/>
    </source>
</evidence>